<name>A0ACB6ZFG1_THEGA</name>
<evidence type="ECO:0000313" key="2">
    <source>
        <dbReference type="Proteomes" id="UP000886501"/>
    </source>
</evidence>
<gene>
    <name evidence="1" type="ORF">BDM02DRAFT_2323575</name>
</gene>
<keyword evidence="2" id="KW-1185">Reference proteome</keyword>
<accession>A0ACB6ZFG1</accession>
<dbReference type="EMBL" id="MU118016">
    <property type="protein sequence ID" value="KAF9648302.1"/>
    <property type="molecule type" value="Genomic_DNA"/>
</dbReference>
<protein>
    <submittedName>
        <fullName evidence="1">Uncharacterized protein</fullName>
    </submittedName>
</protein>
<reference evidence="1" key="2">
    <citation type="journal article" date="2020" name="Nat. Commun.">
        <title>Large-scale genome sequencing of mycorrhizal fungi provides insights into the early evolution of symbiotic traits.</title>
        <authorList>
            <person name="Miyauchi S."/>
            <person name="Kiss E."/>
            <person name="Kuo A."/>
            <person name="Drula E."/>
            <person name="Kohler A."/>
            <person name="Sanchez-Garcia M."/>
            <person name="Morin E."/>
            <person name="Andreopoulos B."/>
            <person name="Barry K.W."/>
            <person name="Bonito G."/>
            <person name="Buee M."/>
            <person name="Carver A."/>
            <person name="Chen C."/>
            <person name="Cichocki N."/>
            <person name="Clum A."/>
            <person name="Culley D."/>
            <person name="Crous P.W."/>
            <person name="Fauchery L."/>
            <person name="Girlanda M."/>
            <person name="Hayes R.D."/>
            <person name="Keri Z."/>
            <person name="LaButti K."/>
            <person name="Lipzen A."/>
            <person name="Lombard V."/>
            <person name="Magnuson J."/>
            <person name="Maillard F."/>
            <person name="Murat C."/>
            <person name="Nolan M."/>
            <person name="Ohm R.A."/>
            <person name="Pangilinan J."/>
            <person name="Pereira M.F."/>
            <person name="Perotto S."/>
            <person name="Peter M."/>
            <person name="Pfister S."/>
            <person name="Riley R."/>
            <person name="Sitrit Y."/>
            <person name="Stielow J.B."/>
            <person name="Szollosi G."/>
            <person name="Zifcakova L."/>
            <person name="Stursova M."/>
            <person name="Spatafora J.W."/>
            <person name="Tedersoo L."/>
            <person name="Vaario L.M."/>
            <person name="Yamada A."/>
            <person name="Yan M."/>
            <person name="Wang P."/>
            <person name="Xu J."/>
            <person name="Bruns T."/>
            <person name="Baldrian P."/>
            <person name="Vilgalys R."/>
            <person name="Dunand C."/>
            <person name="Henrissat B."/>
            <person name="Grigoriev I.V."/>
            <person name="Hibbett D."/>
            <person name="Nagy L.G."/>
            <person name="Martin F.M."/>
        </authorList>
    </citation>
    <scope>NUCLEOTIDE SEQUENCE</scope>
    <source>
        <strain evidence="1">P2</strain>
    </source>
</reference>
<organism evidence="1 2">
    <name type="scientific">Thelephora ganbajun</name>
    <name type="common">Ganba fungus</name>
    <dbReference type="NCBI Taxonomy" id="370292"/>
    <lineage>
        <taxon>Eukaryota</taxon>
        <taxon>Fungi</taxon>
        <taxon>Dikarya</taxon>
        <taxon>Basidiomycota</taxon>
        <taxon>Agaricomycotina</taxon>
        <taxon>Agaricomycetes</taxon>
        <taxon>Thelephorales</taxon>
        <taxon>Thelephoraceae</taxon>
        <taxon>Thelephora</taxon>
    </lineage>
</organism>
<proteinExistence type="predicted"/>
<comment type="caution">
    <text evidence="1">The sequence shown here is derived from an EMBL/GenBank/DDBJ whole genome shotgun (WGS) entry which is preliminary data.</text>
</comment>
<reference evidence="1" key="1">
    <citation type="submission" date="2019-10" db="EMBL/GenBank/DDBJ databases">
        <authorList>
            <consortium name="DOE Joint Genome Institute"/>
            <person name="Kuo A."/>
            <person name="Miyauchi S."/>
            <person name="Kiss E."/>
            <person name="Drula E."/>
            <person name="Kohler A."/>
            <person name="Sanchez-Garcia M."/>
            <person name="Andreopoulos B."/>
            <person name="Barry K.W."/>
            <person name="Bonito G."/>
            <person name="Buee M."/>
            <person name="Carver A."/>
            <person name="Chen C."/>
            <person name="Cichocki N."/>
            <person name="Clum A."/>
            <person name="Culley D."/>
            <person name="Crous P.W."/>
            <person name="Fauchery L."/>
            <person name="Girlanda M."/>
            <person name="Hayes R."/>
            <person name="Keri Z."/>
            <person name="Labutti K."/>
            <person name="Lipzen A."/>
            <person name="Lombard V."/>
            <person name="Magnuson J."/>
            <person name="Maillard F."/>
            <person name="Morin E."/>
            <person name="Murat C."/>
            <person name="Nolan M."/>
            <person name="Ohm R."/>
            <person name="Pangilinan J."/>
            <person name="Pereira M."/>
            <person name="Perotto S."/>
            <person name="Peter M."/>
            <person name="Riley R."/>
            <person name="Sitrit Y."/>
            <person name="Stielow B."/>
            <person name="Szollosi G."/>
            <person name="Zifcakova L."/>
            <person name="Stursova M."/>
            <person name="Spatafora J.W."/>
            <person name="Tedersoo L."/>
            <person name="Vaario L.-M."/>
            <person name="Yamada A."/>
            <person name="Yan M."/>
            <person name="Wang P."/>
            <person name="Xu J."/>
            <person name="Bruns T."/>
            <person name="Baldrian P."/>
            <person name="Vilgalys R."/>
            <person name="Henrissat B."/>
            <person name="Grigoriev I.V."/>
            <person name="Hibbett D."/>
            <person name="Nagy L.G."/>
            <person name="Martin F.M."/>
        </authorList>
    </citation>
    <scope>NUCLEOTIDE SEQUENCE</scope>
    <source>
        <strain evidence="1">P2</strain>
    </source>
</reference>
<sequence>MFVGLAPPSSLGFQRCKASRALIGLKICARTKPPPSSWAARSLGHGLVTLRSPRSLITQARVGERWSSLGAHTALAVLVTLRSRPLECEVHDPLKPLTAPPYPGALMRTKLLQEGFHHRAGGSQPFQETLRLRRGLPVNL</sequence>
<evidence type="ECO:0000313" key="1">
    <source>
        <dbReference type="EMBL" id="KAF9648302.1"/>
    </source>
</evidence>
<dbReference type="Proteomes" id="UP000886501">
    <property type="component" value="Unassembled WGS sequence"/>
</dbReference>